<name>A0A8I2YD01_9AGAM</name>
<evidence type="ECO:0000313" key="2">
    <source>
        <dbReference type="Proteomes" id="UP000683000"/>
    </source>
</evidence>
<comment type="caution">
    <text evidence="1">The sequence shown here is derived from an EMBL/GenBank/DDBJ whole genome shotgun (WGS) entry which is preliminary data.</text>
</comment>
<gene>
    <name evidence="1" type="ORF">JVT61DRAFT_14150</name>
</gene>
<reference evidence="1" key="1">
    <citation type="submission" date="2021-03" db="EMBL/GenBank/DDBJ databases">
        <title>Evolutionary innovations through gain and loss of genes in the ectomycorrhizal Boletales.</title>
        <authorList>
            <person name="Wu G."/>
            <person name="Miyauchi S."/>
            <person name="Morin E."/>
            <person name="Yang Z.-L."/>
            <person name="Xu J."/>
            <person name="Martin F.M."/>
        </authorList>
    </citation>
    <scope>NUCLEOTIDE SEQUENCE</scope>
    <source>
        <strain evidence="1">BR01</strain>
    </source>
</reference>
<proteinExistence type="predicted"/>
<evidence type="ECO:0000313" key="1">
    <source>
        <dbReference type="EMBL" id="KAG6369652.1"/>
    </source>
</evidence>
<organism evidence="1 2">
    <name type="scientific">Boletus reticuloceps</name>
    <dbReference type="NCBI Taxonomy" id="495285"/>
    <lineage>
        <taxon>Eukaryota</taxon>
        <taxon>Fungi</taxon>
        <taxon>Dikarya</taxon>
        <taxon>Basidiomycota</taxon>
        <taxon>Agaricomycotina</taxon>
        <taxon>Agaricomycetes</taxon>
        <taxon>Agaricomycetidae</taxon>
        <taxon>Boletales</taxon>
        <taxon>Boletineae</taxon>
        <taxon>Boletaceae</taxon>
        <taxon>Boletoideae</taxon>
        <taxon>Boletus</taxon>
    </lineage>
</organism>
<keyword evidence="2" id="KW-1185">Reference proteome</keyword>
<dbReference type="Proteomes" id="UP000683000">
    <property type="component" value="Unassembled WGS sequence"/>
</dbReference>
<sequence length="220" mass="24618">MIKLFHCDKELQSAQEAMRAEREIEIANLEQRYTLQGQQPTVPIPRLQASEVPTIRNQSTVNAPPKPTFITPNLEAIRKLRKTRGVSRKSHLISMLVEDEDTSHTPGGQQGTTLSIGTNAPDHVPADIHIDTTTQALQEAITKGVDIAFKKMFTSSQFSPSSRLSPRRRKAQIDEVEAIKGSESKEDRCFMLVSHFKIRTSSQLTYLITGKGLKLLQDQV</sequence>
<dbReference type="AlphaFoldDB" id="A0A8I2YD01"/>
<accession>A0A8I2YD01</accession>
<protein>
    <submittedName>
        <fullName evidence="1">Uncharacterized protein</fullName>
    </submittedName>
</protein>
<dbReference type="EMBL" id="JAGFBS010000071">
    <property type="protein sequence ID" value="KAG6369652.1"/>
    <property type="molecule type" value="Genomic_DNA"/>
</dbReference>